<gene>
    <name evidence="2" type="ORF">M6B38_383365</name>
</gene>
<keyword evidence="2" id="KW-0675">Receptor</keyword>
<dbReference type="GO" id="GO:0016301">
    <property type="term" value="F:kinase activity"/>
    <property type="evidence" value="ECO:0007669"/>
    <property type="project" value="UniProtKB-KW"/>
</dbReference>
<evidence type="ECO:0000313" key="3">
    <source>
        <dbReference type="Proteomes" id="UP001140949"/>
    </source>
</evidence>
<keyword evidence="2" id="KW-0808">Transferase</keyword>
<proteinExistence type="predicted"/>
<organism evidence="2 3">
    <name type="scientific">Iris pallida</name>
    <name type="common">Sweet iris</name>
    <dbReference type="NCBI Taxonomy" id="29817"/>
    <lineage>
        <taxon>Eukaryota</taxon>
        <taxon>Viridiplantae</taxon>
        <taxon>Streptophyta</taxon>
        <taxon>Embryophyta</taxon>
        <taxon>Tracheophyta</taxon>
        <taxon>Spermatophyta</taxon>
        <taxon>Magnoliopsida</taxon>
        <taxon>Liliopsida</taxon>
        <taxon>Asparagales</taxon>
        <taxon>Iridaceae</taxon>
        <taxon>Iridoideae</taxon>
        <taxon>Irideae</taxon>
        <taxon>Iris</taxon>
    </lineage>
</organism>
<accession>A0AAX6G435</accession>
<keyword evidence="2" id="KW-0418">Kinase</keyword>
<feature type="compositionally biased region" description="Gly residues" evidence="1">
    <location>
        <begin position="155"/>
        <end position="164"/>
    </location>
</feature>
<sequence length="175" mass="18178">MVARRAGSASPLGFRRRESAPNGGEAALGGGDRLPAAEDENPAVGGQGGEGSGGGHGSGDGRTSFARGARMSLMAVEEGGGVGELGIGFSFGTRKGRSHGERRQGCWAWTAGRSPDVAHSHACWRREEREAELGARGRCGCARSATRDRHRLHGMLGGGDGGSGRRWRGAVERDR</sequence>
<dbReference type="Proteomes" id="UP001140949">
    <property type="component" value="Unassembled WGS sequence"/>
</dbReference>
<feature type="region of interest" description="Disordered" evidence="1">
    <location>
        <begin position="150"/>
        <end position="175"/>
    </location>
</feature>
<protein>
    <submittedName>
        <fullName evidence="2">Proline-rich receptor-like protein kinase PERK3</fullName>
    </submittedName>
</protein>
<feature type="compositionally biased region" description="Gly residues" evidence="1">
    <location>
        <begin position="45"/>
        <end position="60"/>
    </location>
</feature>
<reference evidence="2" key="1">
    <citation type="journal article" date="2023" name="GigaByte">
        <title>Genome assembly of the bearded iris, Iris pallida Lam.</title>
        <authorList>
            <person name="Bruccoleri R.E."/>
            <person name="Oakeley E.J."/>
            <person name="Faust A.M.E."/>
            <person name="Altorfer M."/>
            <person name="Dessus-Babus S."/>
            <person name="Burckhardt D."/>
            <person name="Oertli M."/>
            <person name="Naumann U."/>
            <person name="Petersen F."/>
            <person name="Wong J."/>
        </authorList>
    </citation>
    <scope>NUCLEOTIDE SEQUENCE</scope>
    <source>
        <strain evidence="2">GSM-AAB239-AS_SAM_17_03QT</strain>
    </source>
</reference>
<keyword evidence="3" id="KW-1185">Reference proteome</keyword>
<evidence type="ECO:0000256" key="1">
    <source>
        <dbReference type="SAM" id="MobiDB-lite"/>
    </source>
</evidence>
<dbReference type="EMBL" id="JANAVB010022800">
    <property type="protein sequence ID" value="KAJ6823494.1"/>
    <property type="molecule type" value="Genomic_DNA"/>
</dbReference>
<feature type="region of interest" description="Disordered" evidence="1">
    <location>
        <begin position="1"/>
        <end position="66"/>
    </location>
</feature>
<dbReference type="AlphaFoldDB" id="A0AAX6G435"/>
<name>A0AAX6G435_IRIPA</name>
<evidence type="ECO:0000313" key="2">
    <source>
        <dbReference type="EMBL" id="KAJ6823494.1"/>
    </source>
</evidence>
<comment type="caution">
    <text evidence="2">The sequence shown here is derived from an EMBL/GenBank/DDBJ whole genome shotgun (WGS) entry which is preliminary data.</text>
</comment>
<reference evidence="2" key="2">
    <citation type="submission" date="2023-04" db="EMBL/GenBank/DDBJ databases">
        <authorList>
            <person name="Bruccoleri R.E."/>
            <person name="Oakeley E.J."/>
            <person name="Faust A.-M."/>
            <person name="Dessus-Babus S."/>
            <person name="Altorfer M."/>
            <person name="Burckhardt D."/>
            <person name="Oertli M."/>
            <person name="Naumann U."/>
            <person name="Petersen F."/>
            <person name="Wong J."/>
        </authorList>
    </citation>
    <scope>NUCLEOTIDE SEQUENCE</scope>
    <source>
        <strain evidence="2">GSM-AAB239-AS_SAM_17_03QT</strain>
        <tissue evidence="2">Leaf</tissue>
    </source>
</reference>